<evidence type="ECO:0000259" key="5">
    <source>
        <dbReference type="PROSITE" id="PS50305"/>
    </source>
</evidence>
<comment type="similarity">
    <text evidence="1">Belongs to the sirtuin family. Class I subfamily.</text>
</comment>
<dbReference type="Gene3D" id="3.40.50.1220">
    <property type="entry name" value="TPP-binding domain"/>
    <property type="match status" value="1"/>
</dbReference>
<keyword evidence="7" id="KW-1185">Reference proteome</keyword>
<dbReference type="OrthoDB" id="2919105at2759"/>
<name>T0L6G6_9MICR</name>
<evidence type="ECO:0000313" key="7">
    <source>
        <dbReference type="Proteomes" id="UP000053780"/>
    </source>
</evidence>
<feature type="binding site" evidence="4">
    <location>
        <position position="176"/>
    </location>
    <ligand>
        <name>Zn(2+)</name>
        <dbReference type="ChEBI" id="CHEBI:29105"/>
    </ligand>
</feature>
<evidence type="ECO:0000256" key="4">
    <source>
        <dbReference type="PROSITE-ProRule" id="PRU00236"/>
    </source>
</evidence>
<keyword evidence="4" id="KW-0479">Metal-binding</keyword>
<evidence type="ECO:0000256" key="2">
    <source>
        <dbReference type="ARBA" id="ARBA00022679"/>
    </source>
</evidence>
<accession>T0L6G6</accession>
<keyword evidence="2" id="KW-0808">Transferase</keyword>
<evidence type="ECO:0000313" key="6">
    <source>
        <dbReference type="EMBL" id="EQB60109.1"/>
    </source>
</evidence>
<reference evidence="6 7" key="1">
    <citation type="journal article" date="2013" name="BMC Genomics">
        <title>Genome sequencing and comparative genomics of honey bee microsporidia, Nosema apis reveal novel insights into host-parasite interactions.</title>
        <authorList>
            <person name="Chen Yp."/>
            <person name="Pettis J.S."/>
            <person name="Zhao Y."/>
            <person name="Liu X."/>
            <person name="Tallon L.J."/>
            <person name="Sadzewicz L.D."/>
            <person name="Li R."/>
            <person name="Zheng H."/>
            <person name="Huang S."/>
            <person name="Zhang X."/>
            <person name="Hamilton M.C."/>
            <person name="Pernal S.F."/>
            <person name="Melathopoulos A.P."/>
            <person name="Yan X."/>
            <person name="Evans J.D."/>
        </authorList>
    </citation>
    <scope>NUCLEOTIDE SEQUENCE [LARGE SCALE GENOMIC DNA]</scope>
    <source>
        <strain evidence="6 7">BRL 01</strain>
    </source>
</reference>
<feature type="domain" description="Deacetylase sirtuin-type" evidence="5">
    <location>
        <begin position="1"/>
        <end position="289"/>
    </location>
</feature>
<sequence>MIKIESSWIQSNIHKFINKNVVIITGAGISVKAGIPDFRSKTGIFSDIYKKFKIKGEDLFTYKFGLNDSTRHIYINYIYNLKKLIDNAKPTFTHNFFKWYQNKCNKLRVYTQNIDGLEEKGGFKDSLVYLHGNLKYLKCIRCGSLEEFNDVKIEKNKHLNLEFFEKKDNFGNCKKCEISIKRHNSIQTFLHTTIVHYYQDHPNSDFISKCIRDDSCADLCIVVGTSLNVFGVRNMIKYFYKMKCECFFVNIEDCRNDMKKYFKYLFKGSSDEFFSKIKEYSNIDHCNLSFSDISILRDVMNEERIEKRMKRLSLTKDEITNNFLFID</sequence>
<evidence type="ECO:0000256" key="1">
    <source>
        <dbReference type="ARBA" id="ARBA00006924"/>
    </source>
</evidence>
<dbReference type="EMBL" id="KE647331">
    <property type="protein sequence ID" value="EQB60109.1"/>
    <property type="molecule type" value="Genomic_DNA"/>
</dbReference>
<dbReference type="GO" id="GO:0046872">
    <property type="term" value="F:metal ion binding"/>
    <property type="evidence" value="ECO:0007669"/>
    <property type="project" value="UniProtKB-KW"/>
</dbReference>
<organism evidence="6 7">
    <name type="scientific">Vairimorpha apis BRL 01</name>
    <dbReference type="NCBI Taxonomy" id="1037528"/>
    <lineage>
        <taxon>Eukaryota</taxon>
        <taxon>Fungi</taxon>
        <taxon>Fungi incertae sedis</taxon>
        <taxon>Microsporidia</taxon>
        <taxon>Nosematidae</taxon>
        <taxon>Vairimorpha</taxon>
    </lineage>
</organism>
<evidence type="ECO:0000256" key="3">
    <source>
        <dbReference type="ARBA" id="ARBA00023027"/>
    </source>
</evidence>
<dbReference type="PANTHER" id="PTHR11085">
    <property type="entry name" value="NAD-DEPENDENT PROTEIN DEACYLASE SIRTUIN-5, MITOCHONDRIAL-RELATED"/>
    <property type="match status" value="1"/>
</dbReference>
<dbReference type="Pfam" id="PF02146">
    <property type="entry name" value="SIR2"/>
    <property type="match status" value="1"/>
</dbReference>
<protein>
    <submittedName>
        <fullName evidence="6">Sir2-like protein involved in telomeric silencing</fullName>
    </submittedName>
</protein>
<proteinExistence type="inferred from homology"/>
<dbReference type="GO" id="GO:0005634">
    <property type="term" value="C:nucleus"/>
    <property type="evidence" value="ECO:0007669"/>
    <property type="project" value="TreeGrafter"/>
</dbReference>
<dbReference type="Proteomes" id="UP000053780">
    <property type="component" value="Unassembled WGS sequence"/>
</dbReference>
<feature type="binding site" evidence="4">
    <location>
        <position position="139"/>
    </location>
    <ligand>
        <name>Zn(2+)</name>
        <dbReference type="ChEBI" id="CHEBI:29105"/>
    </ligand>
</feature>
<gene>
    <name evidence="6" type="ORF">NAPIS_ORF02337</name>
</gene>
<dbReference type="GO" id="GO:0017136">
    <property type="term" value="F:histone deacetylase activity, NAD-dependent"/>
    <property type="evidence" value="ECO:0007669"/>
    <property type="project" value="TreeGrafter"/>
</dbReference>
<dbReference type="InterPro" id="IPR026591">
    <property type="entry name" value="Sirtuin_cat_small_dom_sf"/>
</dbReference>
<dbReference type="PROSITE" id="PS50305">
    <property type="entry name" value="SIRTUIN"/>
    <property type="match status" value="1"/>
</dbReference>
<keyword evidence="3" id="KW-0520">NAD</keyword>
<dbReference type="InterPro" id="IPR026590">
    <property type="entry name" value="Ssirtuin_cat_dom"/>
</dbReference>
<dbReference type="Gene3D" id="3.30.1600.10">
    <property type="entry name" value="SIR2/SIRT2 'Small Domain"/>
    <property type="match status" value="1"/>
</dbReference>
<feature type="binding site" evidence="4">
    <location>
        <position position="142"/>
    </location>
    <ligand>
        <name>Zn(2+)</name>
        <dbReference type="ChEBI" id="CHEBI:29105"/>
    </ligand>
</feature>
<feature type="binding site" evidence="4">
    <location>
        <position position="173"/>
    </location>
    <ligand>
        <name>Zn(2+)</name>
        <dbReference type="ChEBI" id="CHEBI:29105"/>
    </ligand>
</feature>
<dbReference type="InterPro" id="IPR003000">
    <property type="entry name" value="Sirtuin"/>
</dbReference>
<dbReference type="InterPro" id="IPR029035">
    <property type="entry name" value="DHS-like_NAD/FAD-binding_dom"/>
</dbReference>
<dbReference type="SUPFAM" id="SSF52467">
    <property type="entry name" value="DHS-like NAD/FAD-binding domain"/>
    <property type="match status" value="1"/>
</dbReference>
<dbReference type="PANTHER" id="PTHR11085:SF8">
    <property type="entry name" value="NAD-DEPENDENT HISTONE DEACETYLASE HST3"/>
    <property type="match status" value="1"/>
</dbReference>
<keyword evidence="4" id="KW-0862">Zinc</keyword>
<dbReference type="HOGENOM" id="CLU_021544_1_0_1"/>
<dbReference type="VEuPathDB" id="MicrosporidiaDB:NAPIS_ORF02337"/>
<dbReference type="InterPro" id="IPR050134">
    <property type="entry name" value="NAD-dep_sirtuin_deacylases"/>
</dbReference>
<feature type="active site" description="Proton acceptor" evidence="4">
    <location>
        <position position="131"/>
    </location>
</feature>
<dbReference type="AlphaFoldDB" id="T0L6G6"/>
<dbReference type="GO" id="GO:0070403">
    <property type="term" value="F:NAD+ binding"/>
    <property type="evidence" value="ECO:0007669"/>
    <property type="project" value="InterPro"/>
</dbReference>